<dbReference type="SUPFAM" id="SSF53098">
    <property type="entry name" value="Ribonuclease H-like"/>
    <property type="match status" value="1"/>
</dbReference>
<dbReference type="AlphaFoldDB" id="A0A5K7ZFV5"/>
<name>A0A5K7ZFV5_9BACT</name>
<gene>
    <name evidence="2" type="ORF">DSCO28_16140</name>
</gene>
<accession>A0A5K7ZFV5</accession>
<evidence type="ECO:0000313" key="3">
    <source>
        <dbReference type="Proteomes" id="UP000425960"/>
    </source>
</evidence>
<dbReference type="Pfam" id="PF13546">
    <property type="entry name" value="DDE_5"/>
    <property type="match status" value="1"/>
</dbReference>
<dbReference type="InterPro" id="IPR038721">
    <property type="entry name" value="IS701-like_DDE_dom"/>
</dbReference>
<evidence type="ECO:0000259" key="1">
    <source>
        <dbReference type="Pfam" id="PF13546"/>
    </source>
</evidence>
<protein>
    <recommendedName>
        <fullName evidence="1">Transposase IS701-like DDE domain-containing protein</fullName>
    </recommendedName>
</protein>
<dbReference type="Proteomes" id="UP000425960">
    <property type="component" value="Chromosome"/>
</dbReference>
<reference evidence="2 3" key="1">
    <citation type="submission" date="2019-11" db="EMBL/GenBank/DDBJ databases">
        <title>Comparative genomics of hydrocarbon-degrading Desulfosarcina strains.</title>
        <authorList>
            <person name="Watanabe M."/>
            <person name="Kojima H."/>
            <person name="Fukui M."/>
        </authorList>
    </citation>
    <scope>NUCLEOTIDE SEQUENCE [LARGE SCALE GENOMIC DNA]</scope>
    <source>
        <strain evidence="2 3">28bB2T</strain>
    </source>
</reference>
<organism evidence="2 3">
    <name type="scientific">Desulfosarcina ovata subsp. sediminis</name>
    <dbReference type="NCBI Taxonomy" id="885957"/>
    <lineage>
        <taxon>Bacteria</taxon>
        <taxon>Pseudomonadati</taxon>
        <taxon>Thermodesulfobacteriota</taxon>
        <taxon>Desulfobacteria</taxon>
        <taxon>Desulfobacterales</taxon>
        <taxon>Desulfosarcinaceae</taxon>
        <taxon>Desulfosarcina</taxon>
    </lineage>
</organism>
<dbReference type="EMBL" id="AP021876">
    <property type="protein sequence ID" value="BBO81048.1"/>
    <property type="molecule type" value="Genomic_DNA"/>
</dbReference>
<feature type="domain" description="Transposase IS701-like DDE" evidence="1">
    <location>
        <begin position="2"/>
        <end position="165"/>
    </location>
</feature>
<dbReference type="KEGG" id="dov:DSCO28_16140"/>
<sequence length="339" mass="38615">MLAMDDSINAKTGKKIFACDKVFDHAAKQNQSKYPWAQNIVAVGLLKMIKGRWACLPLSYRFYLLKKTIEKMNRDGNGPEVTFKSKLAMAVDMIAEIAAVFPRKRIVITTDSWFGNGGLWKPLKKQLGIWVDMISRLRSNSTVFELPPPSTGRQGRPRKYGRKMGNAAALAVRFKLLAKEYIVNLYGRNRNVVAYERVVMLKTIRCAVKVVWIYRKTQWVALYSTDLSLSAEQIIEYYGARWKIEALFKELKNDIGRPSATICTFACWRPPSPGFTPAGSRRHHLAGMPSAAAVILPFRMSADPLQRPRWTRILVGFSRYHASPSLILSWTYCCAWRLD</sequence>
<proteinExistence type="predicted"/>
<dbReference type="InterPro" id="IPR012337">
    <property type="entry name" value="RNaseH-like_sf"/>
</dbReference>
<evidence type="ECO:0000313" key="2">
    <source>
        <dbReference type="EMBL" id="BBO81048.1"/>
    </source>
</evidence>